<dbReference type="InterPro" id="IPR050196">
    <property type="entry name" value="Cytochrome_P450_Monoox"/>
</dbReference>
<dbReference type="PANTHER" id="PTHR24291:SF50">
    <property type="entry name" value="BIFUNCTIONAL ALBAFLAVENONE MONOOXYGENASE_TERPENE SYNTHASE"/>
    <property type="match status" value="1"/>
</dbReference>
<dbReference type="EMBL" id="RCZK01000005">
    <property type="protein sequence ID" value="TPG12721.1"/>
    <property type="molecule type" value="Genomic_DNA"/>
</dbReference>
<dbReference type="PRINTS" id="PR00385">
    <property type="entry name" value="P450"/>
</dbReference>
<evidence type="ECO:0000313" key="9">
    <source>
        <dbReference type="EMBL" id="TPG12721.1"/>
    </source>
</evidence>
<dbReference type="GO" id="GO:0020037">
    <property type="term" value="F:heme binding"/>
    <property type="evidence" value="ECO:0007669"/>
    <property type="project" value="InterPro"/>
</dbReference>
<dbReference type="Gene3D" id="1.10.630.10">
    <property type="entry name" value="Cytochrome P450"/>
    <property type="match status" value="1"/>
</dbReference>
<comment type="similarity">
    <text evidence="1 8">Belongs to the cytochrome P450 family.</text>
</comment>
<evidence type="ECO:0000256" key="6">
    <source>
        <dbReference type="ARBA" id="ARBA00023033"/>
    </source>
</evidence>
<keyword evidence="6 8" id="KW-0503">Monooxygenase</keyword>
<comment type="cofactor">
    <cofactor evidence="7">
        <name>heme</name>
        <dbReference type="ChEBI" id="CHEBI:30413"/>
    </cofactor>
</comment>
<dbReference type="InterPro" id="IPR002401">
    <property type="entry name" value="Cyt_P450_E_grp-I"/>
</dbReference>
<comment type="caution">
    <text evidence="9">The sequence shown here is derived from an EMBL/GenBank/DDBJ whole genome shotgun (WGS) entry which is preliminary data.</text>
</comment>
<keyword evidence="4 8" id="KW-0560">Oxidoreductase</keyword>
<dbReference type="InterPro" id="IPR036396">
    <property type="entry name" value="Cyt_P450_sf"/>
</dbReference>
<dbReference type="PROSITE" id="PS00086">
    <property type="entry name" value="CYTOCHROME_P450"/>
    <property type="match status" value="1"/>
</dbReference>
<accession>A0A502CLZ6</accession>
<feature type="binding site" description="axial binding residue" evidence="7">
    <location>
        <position position="138"/>
    </location>
    <ligand>
        <name>heme</name>
        <dbReference type="ChEBI" id="CHEBI:30413"/>
    </ligand>
    <ligandPart>
        <name>Fe</name>
        <dbReference type="ChEBI" id="CHEBI:18248"/>
    </ligandPart>
</feature>
<keyword evidence="10" id="KW-1185">Reference proteome</keyword>
<dbReference type="OrthoDB" id="9764248at2"/>
<evidence type="ECO:0000256" key="3">
    <source>
        <dbReference type="ARBA" id="ARBA00022723"/>
    </source>
</evidence>
<evidence type="ECO:0000256" key="8">
    <source>
        <dbReference type="RuleBase" id="RU000461"/>
    </source>
</evidence>
<dbReference type="SUPFAM" id="SSF48264">
    <property type="entry name" value="Cytochrome P450"/>
    <property type="match status" value="1"/>
</dbReference>
<evidence type="ECO:0000256" key="1">
    <source>
        <dbReference type="ARBA" id="ARBA00010617"/>
    </source>
</evidence>
<dbReference type="Pfam" id="PF00067">
    <property type="entry name" value="p450"/>
    <property type="match status" value="1"/>
</dbReference>
<dbReference type="GO" id="GO:0005506">
    <property type="term" value="F:iron ion binding"/>
    <property type="evidence" value="ECO:0007669"/>
    <property type="project" value="InterPro"/>
</dbReference>
<dbReference type="GO" id="GO:0016705">
    <property type="term" value="F:oxidoreductase activity, acting on paired donors, with incorporation or reduction of molecular oxygen"/>
    <property type="evidence" value="ECO:0007669"/>
    <property type="project" value="InterPro"/>
</dbReference>
<dbReference type="InterPro" id="IPR017972">
    <property type="entry name" value="Cyt_P450_CS"/>
</dbReference>
<dbReference type="GO" id="GO:0004497">
    <property type="term" value="F:monooxygenase activity"/>
    <property type="evidence" value="ECO:0007669"/>
    <property type="project" value="UniProtKB-KW"/>
</dbReference>
<keyword evidence="5 7" id="KW-0408">Iron</keyword>
<reference evidence="9 10" key="1">
    <citation type="journal article" date="2019" name="Environ. Microbiol.">
        <title>Species interactions and distinct microbial communities in high Arctic permafrost affected cryosols are associated with the CH4 and CO2 gas fluxes.</title>
        <authorList>
            <person name="Altshuler I."/>
            <person name="Hamel J."/>
            <person name="Turney S."/>
            <person name="Magnuson E."/>
            <person name="Levesque R."/>
            <person name="Greer C."/>
            <person name="Whyte L.G."/>
        </authorList>
    </citation>
    <scope>NUCLEOTIDE SEQUENCE [LARGE SCALE GENOMIC DNA]</scope>
    <source>
        <strain evidence="9 10">S5.1</strain>
    </source>
</reference>
<evidence type="ECO:0000256" key="5">
    <source>
        <dbReference type="ARBA" id="ARBA00023004"/>
    </source>
</evidence>
<evidence type="ECO:0000313" key="10">
    <source>
        <dbReference type="Proteomes" id="UP000318413"/>
    </source>
</evidence>
<evidence type="ECO:0000256" key="2">
    <source>
        <dbReference type="ARBA" id="ARBA00022617"/>
    </source>
</evidence>
<dbReference type="RefSeq" id="WP_140870402.1">
    <property type="nucleotide sequence ID" value="NZ_RCZK01000005.1"/>
</dbReference>
<dbReference type="InterPro" id="IPR001128">
    <property type="entry name" value="Cyt_P450"/>
</dbReference>
<keyword evidence="2 7" id="KW-0349">Heme</keyword>
<dbReference type="PRINTS" id="PR00463">
    <property type="entry name" value="EP450I"/>
</dbReference>
<name>A0A502CLZ6_9SPHN</name>
<proteinExistence type="inferred from homology"/>
<keyword evidence="3 7" id="KW-0479">Metal-binding</keyword>
<dbReference type="AlphaFoldDB" id="A0A502CLZ6"/>
<organism evidence="9 10">
    <name type="scientific">Sphingomonas oligophenolica</name>
    <dbReference type="NCBI Taxonomy" id="301154"/>
    <lineage>
        <taxon>Bacteria</taxon>
        <taxon>Pseudomonadati</taxon>
        <taxon>Pseudomonadota</taxon>
        <taxon>Alphaproteobacteria</taxon>
        <taxon>Sphingomonadales</taxon>
        <taxon>Sphingomonadaceae</taxon>
        <taxon>Sphingomonas</taxon>
    </lineage>
</organism>
<evidence type="ECO:0000256" key="4">
    <source>
        <dbReference type="ARBA" id="ARBA00023002"/>
    </source>
</evidence>
<dbReference type="Proteomes" id="UP000318413">
    <property type="component" value="Unassembled WGS sequence"/>
</dbReference>
<protein>
    <submittedName>
        <fullName evidence="9">Cytochrome P450</fullName>
    </submittedName>
</protein>
<sequence>MLAGHETTTLALTWALFLVASHPPTAERLRAEAVEVAGERPIGPKDVAQLRFTRQVISEAMRLSPPAFILTRIARQDTELAGHRVRVGQRVNVPVYAMHRSPERFPDPHAFDPDRFAENRPHQDRYSFLPFGAGPRICLGASFAMAESVTVLATLARAFDLVPAAPKRVWPVARLSLRPRNGMPMRVAVHKPFWRQGS</sequence>
<gene>
    <name evidence="9" type="ORF">EAH84_08070</name>
</gene>
<dbReference type="PANTHER" id="PTHR24291">
    <property type="entry name" value="CYTOCHROME P450 FAMILY 4"/>
    <property type="match status" value="1"/>
</dbReference>
<evidence type="ECO:0000256" key="7">
    <source>
        <dbReference type="PIRSR" id="PIRSR602401-1"/>
    </source>
</evidence>